<accession>A0A2G8RVW4</accession>
<protein>
    <submittedName>
        <fullName evidence="2">Uncharacterized protein</fullName>
    </submittedName>
</protein>
<evidence type="ECO:0000313" key="2">
    <source>
        <dbReference type="EMBL" id="PIL25649.1"/>
    </source>
</evidence>
<feature type="region of interest" description="Disordered" evidence="1">
    <location>
        <begin position="1"/>
        <end position="71"/>
    </location>
</feature>
<name>A0A2G8RVW4_9APHY</name>
<reference evidence="2 3" key="1">
    <citation type="journal article" date="2015" name="Sci. Rep.">
        <title>Chromosome-level genome map provides insights into diverse defense mechanisms in the medicinal fungus Ganoderma sinense.</title>
        <authorList>
            <person name="Zhu Y."/>
            <person name="Xu J."/>
            <person name="Sun C."/>
            <person name="Zhou S."/>
            <person name="Xu H."/>
            <person name="Nelson D.R."/>
            <person name="Qian J."/>
            <person name="Song J."/>
            <person name="Luo H."/>
            <person name="Xiang L."/>
            <person name="Li Y."/>
            <person name="Xu Z."/>
            <person name="Ji A."/>
            <person name="Wang L."/>
            <person name="Lu S."/>
            <person name="Hayward A."/>
            <person name="Sun W."/>
            <person name="Li X."/>
            <person name="Schwartz D.C."/>
            <person name="Wang Y."/>
            <person name="Chen S."/>
        </authorList>
    </citation>
    <scope>NUCLEOTIDE SEQUENCE [LARGE SCALE GENOMIC DNA]</scope>
    <source>
        <strain evidence="2 3">ZZ0214-1</strain>
    </source>
</reference>
<feature type="compositionally biased region" description="Polar residues" evidence="1">
    <location>
        <begin position="8"/>
        <end position="36"/>
    </location>
</feature>
<evidence type="ECO:0000256" key="1">
    <source>
        <dbReference type="SAM" id="MobiDB-lite"/>
    </source>
</evidence>
<dbReference type="AlphaFoldDB" id="A0A2G8RVW4"/>
<gene>
    <name evidence="2" type="ORF">GSI_11398</name>
</gene>
<evidence type="ECO:0000313" key="3">
    <source>
        <dbReference type="Proteomes" id="UP000230002"/>
    </source>
</evidence>
<keyword evidence="3" id="KW-1185">Reference proteome</keyword>
<sequence length="145" mass="15355">MPGAPGSGLQSTSRELPPQAQGTTYPRNTTSWQQGKESPAEREDGVDERTAWQDEPAVARPLAVDGKHSTAISEDSTATHIWNVNLHDGTVGQEVPLRDGAECGALSVAPRALSCGHGYLGSSSESHQHHWQLATPSPALLVVDV</sequence>
<organism evidence="2 3">
    <name type="scientific">Ganoderma sinense ZZ0214-1</name>
    <dbReference type="NCBI Taxonomy" id="1077348"/>
    <lineage>
        <taxon>Eukaryota</taxon>
        <taxon>Fungi</taxon>
        <taxon>Dikarya</taxon>
        <taxon>Basidiomycota</taxon>
        <taxon>Agaricomycotina</taxon>
        <taxon>Agaricomycetes</taxon>
        <taxon>Polyporales</taxon>
        <taxon>Polyporaceae</taxon>
        <taxon>Ganoderma</taxon>
    </lineage>
</organism>
<dbReference type="Proteomes" id="UP000230002">
    <property type="component" value="Unassembled WGS sequence"/>
</dbReference>
<dbReference type="EMBL" id="AYKW01000045">
    <property type="protein sequence ID" value="PIL25649.1"/>
    <property type="molecule type" value="Genomic_DNA"/>
</dbReference>
<comment type="caution">
    <text evidence="2">The sequence shown here is derived from an EMBL/GenBank/DDBJ whole genome shotgun (WGS) entry which is preliminary data.</text>
</comment>
<proteinExistence type="predicted"/>
<feature type="compositionally biased region" description="Basic and acidic residues" evidence="1">
    <location>
        <begin position="38"/>
        <end position="52"/>
    </location>
</feature>